<dbReference type="EMBL" id="CAFZ01000110">
    <property type="protein sequence ID" value="CCA71198.1"/>
    <property type="molecule type" value="Genomic_DNA"/>
</dbReference>
<evidence type="ECO:0008006" key="4">
    <source>
        <dbReference type="Google" id="ProtNLM"/>
    </source>
</evidence>
<sequence>MSQEHRETPTMYNSEPLMADLLESSARRYSNSLDLPVALPDSDIASMPLSQSQPAPLPGLVESPDPFLGETLPGNQPETAVPLYVPDYLQFPIQNQMIYSNPGHPIPNADFPAWLELSTAEVVSRQFAAQSIPSPETRIHTLRSRDLVERFFDLPETQQRYIIGRALGSQEASILELNQMDQSVLEACVSLAEMSIEAPHSKSPQSSLDNVVAALLTRVPYPRATGSSRGSRNGCQQWDCNWPNCTYNNKRHPNAVNHVYTHVRHKPYGCSRW</sequence>
<dbReference type="InParanoid" id="G4TIQ5"/>
<evidence type="ECO:0000256" key="1">
    <source>
        <dbReference type="SAM" id="MobiDB-lite"/>
    </source>
</evidence>
<evidence type="ECO:0000313" key="2">
    <source>
        <dbReference type="EMBL" id="CCA71198.1"/>
    </source>
</evidence>
<feature type="region of interest" description="Disordered" evidence="1">
    <location>
        <begin position="44"/>
        <end position="69"/>
    </location>
</feature>
<accession>G4TIQ5</accession>
<gene>
    <name evidence="2" type="ORF">PIIN_05134</name>
</gene>
<proteinExistence type="predicted"/>
<evidence type="ECO:0000313" key="3">
    <source>
        <dbReference type="Proteomes" id="UP000007148"/>
    </source>
</evidence>
<dbReference type="AlphaFoldDB" id="G4TIQ5"/>
<reference evidence="2 3" key="1">
    <citation type="journal article" date="2011" name="PLoS Pathog.">
        <title>Endophytic Life Strategies Decoded by Genome and Transcriptome Analyses of the Mutualistic Root Symbiont Piriformospora indica.</title>
        <authorList>
            <person name="Zuccaro A."/>
            <person name="Lahrmann U."/>
            <person name="Guldener U."/>
            <person name="Langen G."/>
            <person name="Pfiffi S."/>
            <person name="Biedenkopf D."/>
            <person name="Wong P."/>
            <person name="Samans B."/>
            <person name="Grimm C."/>
            <person name="Basiewicz M."/>
            <person name="Murat C."/>
            <person name="Martin F."/>
            <person name="Kogel K.H."/>
        </authorList>
    </citation>
    <scope>NUCLEOTIDE SEQUENCE [LARGE SCALE GENOMIC DNA]</scope>
    <source>
        <strain evidence="2 3">DSM 11827</strain>
    </source>
</reference>
<organism evidence="2 3">
    <name type="scientific">Serendipita indica (strain DSM 11827)</name>
    <name type="common">Root endophyte fungus</name>
    <name type="synonym">Piriformospora indica</name>
    <dbReference type="NCBI Taxonomy" id="1109443"/>
    <lineage>
        <taxon>Eukaryota</taxon>
        <taxon>Fungi</taxon>
        <taxon>Dikarya</taxon>
        <taxon>Basidiomycota</taxon>
        <taxon>Agaricomycotina</taxon>
        <taxon>Agaricomycetes</taxon>
        <taxon>Sebacinales</taxon>
        <taxon>Serendipitaceae</taxon>
        <taxon>Serendipita</taxon>
    </lineage>
</organism>
<comment type="caution">
    <text evidence="2">The sequence shown here is derived from an EMBL/GenBank/DDBJ whole genome shotgun (WGS) entry which is preliminary data.</text>
</comment>
<dbReference type="Proteomes" id="UP000007148">
    <property type="component" value="Unassembled WGS sequence"/>
</dbReference>
<protein>
    <recommendedName>
        <fullName evidence="4">C2H2-type domain-containing protein</fullName>
    </recommendedName>
</protein>
<dbReference type="HOGENOM" id="CLU_1019816_0_0_1"/>
<name>G4TIQ5_SERID</name>
<keyword evidence="3" id="KW-1185">Reference proteome</keyword>